<dbReference type="AlphaFoldDB" id="A0A0A8ZIN3"/>
<reference evidence="1" key="2">
    <citation type="journal article" date="2015" name="Data Brief">
        <title>Shoot transcriptome of the giant reed, Arundo donax.</title>
        <authorList>
            <person name="Barrero R.A."/>
            <person name="Guerrero F.D."/>
            <person name="Moolhuijzen P."/>
            <person name="Goolsby J.A."/>
            <person name="Tidwell J."/>
            <person name="Bellgard S.E."/>
            <person name="Bellgard M.I."/>
        </authorList>
    </citation>
    <scope>NUCLEOTIDE SEQUENCE</scope>
    <source>
        <tissue evidence="1">Shoot tissue taken approximately 20 cm above the soil surface</tissue>
    </source>
</reference>
<evidence type="ECO:0000313" key="1">
    <source>
        <dbReference type="EMBL" id="JAD34727.1"/>
    </source>
</evidence>
<proteinExistence type="predicted"/>
<sequence length="17" mass="2071">MLEQQTRPIELSRRKSV</sequence>
<organism evidence="1">
    <name type="scientific">Arundo donax</name>
    <name type="common">Giant reed</name>
    <name type="synonym">Donax arundinaceus</name>
    <dbReference type="NCBI Taxonomy" id="35708"/>
    <lineage>
        <taxon>Eukaryota</taxon>
        <taxon>Viridiplantae</taxon>
        <taxon>Streptophyta</taxon>
        <taxon>Embryophyta</taxon>
        <taxon>Tracheophyta</taxon>
        <taxon>Spermatophyta</taxon>
        <taxon>Magnoliopsida</taxon>
        <taxon>Liliopsida</taxon>
        <taxon>Poales</taxon>
        <taxon>Poaceae</taxon>
        <taxon>PACMAD clade</taxon>
        <taxon>Arundinoideae</taxon>
        <taxon>Arundineae</taxon>
        <taxon>Arundo</taxon>
    </lineage>
</organism>
<accession>A0A0A8ZIN3</accession>
<protein>
    <submittedName>
        <fullName evidence="1">Uncharacterized protein</fullName>
    </submittedName>
</protein>
<reference evidence="1" key="1">
    <citation type="submission" date="2014-09" db="EMBL/GenBank/DDBJ databases">
        <authorList>
            <person name="Magalhaes I.L.F."/>
            <person name="Oliveira U."/>
            <person name="Santos F.R."/>
            <person name="Vidigal T.H.D.A."/>
            <person name="Brescovit A.D."/>
            <person name="Santos A.J."/>
        </authorList>
    </citation>
    <scope>NUCLEOTIDE SEQUENCE</scope>
    <source>
        <tissue evidence="1">Shoot tissue taken approximately 20 cm above the soil surface</tissue>
    </source>
</reference>
<name>A0A0A8ZIN3_ARUDO</name>
<dbReference type="EMBL" id="GBRH01263168">
    <property type="protein sequence ID" value="JAD34727.1"/>
    <property type="molecule type" value="Transcribed_RNA"/>
</dbReference>